<evidence type="ECO:0000313" key="2">
    <source>
        <dbReference type="EMBL" id="EMF56769.1"/>
    </source>
</evidence>
<dbReference type="EMBL" id="KB405060">
    <property type="protein sequence ID" value="EMF56769.1"/>
    <property type="molecule type" value="Genomic_DNA"/>
</dbReference>
<reference evidence="3" key="1">
    <citation type="journal article" date="2013" name="Genome Announc.">
        <title>Draft Genome Sequence of Streptomyces bottropensis ATCC 25435, a Bottromycin-Producing Actinomycete.</title>
        <authorList>
            <person name="Zhang H."/>
            <person name="Zhou W."/>
            <person name="Zhuang Y."/>
            <person name="Liang X."/>
            <person name="Liu T."/>
        </authorList>
    </citation>
    <scope>NUCLEOTIDE SEQUENCE [LARGE SCALE GENOMIC DNA]</scope>
    <source>
        <strain evidence="3">ATCC 25435</strain>
    </source>
</reference>
<proteinExistence type="predicted"/>
<feature type="region of interest" description="Disordered" evidence="1">
    <location>
        <begin position="1"/>
        <end position="73"/>
    </location>
</feature>
<name>M3FX23_9ACTN</name>
<feature type="compositionally biased region" description="Low complexity" evidence="1">
    <location>
        <begin position="60"/>
        <end position="73"/>
    </location>
</feature>
<dbReference type="AlphaFoldDB" id="M3FX23"/>
<sequence>MDLDDSPARPRAGVGQSHGRLESVPAYGAGKDGGDGRFRNGDDSHVHLVRPRAPPGPEGGTEPLGLAETGASR</sequence>
<accession>M3FX23</accession>
<feature type="compositionally biased region" description="Basic and acidic residues" evidence="1">
    <location>
        <begin position="32"/>
        <end position="46"/>
    </location>
</feature>
<gene>
    <name evidence="2" type="ORF">SBD_1852</name>
</gene>
<evidence type="ECO:0000256" key="1">
    <source>
        <dbReference type="SAM" id="MobiDB-lite"/>
    </source>
</evidence>
<protein>
    <submittedName>
        <fullName evidence="2">Uncharacterized protein</fullName>
    </submittedName>
</protein>
<evidence type="ECO:0000313" key="3">
    <source>
        <dbReference type="Proteomes" id="UP000030760"/>
    </source>
</evidence>
<dbReference type="Proteomes" id="UP000030760">
    <property type="component" value="Unassembled WGS sequence"/>
</dbReference>
<organism evidence="2 3">
    <name type="scientific">Streptomyces bottropensis ATCC 25435</name>
    <dbReference type="NCBI Taxonomy" id="1054862"/>
    <lineage>
        <taxon>Bacteria</taxon>
        <taxon>Bacillati</taxon>
        <taxon>Actinomycetota</taxon>
        <taxon>Actinomycetes</taxon>
        <taxon>Kitasatosporales</taxon>
        <taxon>Streptomycetaceae</taxon>
        <taxon>Streptomyces</taxon>
    </lineage>
</organism>